<evidence type="ECO:0000259" key="1">
    <source>
        <dbReference type="Pfam" id="PF13175"/>
    </source>
</evidence>
<dbReference type="InterPro" id="IPR041685">
    <property type="entry name" value="AAA_GajA/Old/RecF-like"/>
</dbReference>
<dbReference type="PANTHER" id="PTHR43581">
    <property type="entry name" value="ATP/GTP PHOSPHATASE"/>
    <property type="match status" value="1"/>
</dbReference>
<dbReference type="InterPro" id="IPR027417">
    <property type="entry name" value="P-loop_NTPase"/>
</dbReference>
<dbReference type="AlphaFoldDB" id="A0A0G0BTB3"/>
<dbReference type="PANTHER" id="PTHR43581:SF4">
    <property type="entry name" value="ATP_GTP PHOSPHATASE"/>
    <property type="match status" value="1"/>
</dbReference>
<dbReference type="Gene3D" id="3.40.50.300">
    <property type="entry name" value="P-loop containing nucleotide triphosphate hydrolases"/>
    <property type="match status" value="1"/>
</dbReference>
<dbReference type="EMBL" id="LBQE01000006">
    <property type="protein sequence ID" value="KKP72578.1"/>
    <property type="molecule type" value="Genomic_DNA"/>
</dbReference>
<proteinExistence type="predicted"/>
<evidence type="ECO:0000313" key="2">
    <source>
        <dbReference type="EMBL" id="KKP72578.1"/>
    </source>
</evidence>
<dbReference type="SUPFAM" id="SSF52540">
    <property type="entry name" value="P-loop containing nucleoside triphosphate hydrolases"/>
    <property type="match status" value="1"/>
</dbReference>
<feature type="domain" description="Endonuclease GajA/Old nuclease/RecF-like AAA" evidence="1">
    <location>
        <begin position="60"/>
        <end position="231"/>
    </location>
</feature>
<organism evidence="2 3">
    <name type="scientific">Candidatus Nomurabacteria bacterium GW2011_GWB1_35_20</name>
    <dbReference type="NCBI Taxonomy" id="1618740"/>
    <lineage>
        <taxon>Bacteria</taxon>
        <taxon>Candidatus Nomuraibacteriota</taxon>
    </lineage>
</organism>
<dbReference type="InterPro" id="IPR051396">
    <property type="entry name" value="Bact_Antivir_Def_Nuclease"/>
</dbReference>
<accession>A0A0G0BTB3</accession>
<comment type="caution">
    <text evidence="2">The sequence shown here is derived from an EMBL/GenBank/DDBJ whole genome shotgun (WGS) entry which is preliminary data.</text>
</comment>
<gene>
    <name evidence="2" type="ORF">UR70_C0006G0029</name>
</gene>
<protein>
    <recommendedName>
        <fullName evidence="1">Endonuclease GajA/Old nuclease/RecF-like AAA domain-containing protein</fullName>
    </recommendedName>
</protein>
<dbReference type="Pfam" id="PF13175">
    <property type="entry name" value="AAA_15"/>
    <property type="match status" value="1"/>
</dbReference>
<reference evidence="2 3" key="1">
    <citation type="journal article" date="2015" name="Nature">
        <title>rRNA introns, odd ribosomes, and small enigmatic genomes across a large radiation of phyla.</title>
        <authorList>
            <person name="Brown C.T."/>
            <person name="Hug L.A."/>
            <person name="Thomas B.C."/>
            <person name="Sharon I."/>
            <person name="Castelle C.J."/>
            <person name="Singh A."/>
            <person name="Wilkins M.J."/>
            <person name="Williams K.H."/>
            <person name="Banfield J.F."/>
        </authorList>
    </citation>
    <scope>NUCLEOTIDE SEQUENCE [LARGE SCALE GENOMIC DNA]</scope>
</reference>
<dbReference type="Proteomes" id="UP000034923">
    <property type="component" value="Unassembled WGS sequence"/>
</dbReference>
<evidence type="ECO:0000313" key="3">
    <source>
        <dbReference type="Proteomes" id="UP000034923"/>
    </source>
</evidence>
<name>A0A0G0BTB3_9BACT</name>
<dbReference type="CDD" id="cd00267">
    <property type="entry name" value="ABC_ATPase"/>
    <property type="match status" value="1"/>
</dbReference>
<sequence>MNIKIPPQENSSITKEIKFELGKYTIFAGENNAGKTNLMKALKSVLPEEQTIYIPAEKIQAQEHLKTAAKEDPMRDAFSKLVNITLDKLPDVNYKDVEDFLNKISKTFDSFNVENIKLELGVKKLNEVDVKKVIKDEISKKILNSIVKDSYGTGCDLKIEEVGQGTQRLIIVAILQELGKAHTQNNELFLIFEEPEIYLHPKLKRSLYNALFEISKNNINVILTTHDPYFIELGVGQKIYNVFRDSNGATCIGSVLNGVLGNSSHAEINYVIFGVSSTDYFLQLYQKADENAVSGLKEHKIEGISMFDIRGSLAHKTNSTGQNGIVQPDITEDIKKKSIEYLRSIL</sequence>